<feature type="transmembrane region" description="Helical" evidence="7">
    <location>
        <begin position="428"/>
        <end position="446"/>
    </location>
</feature>
<dbReference type="EMBL" id="CM026421">
    <property type="protein sequence ID" value="KAG0590729.1"/>
    <property type="molecule type" value="Genomic_DNA"/>
</dbReference>
<comment type="similarity">
    <text evidence="2">Belongs to the nucleobase:cation symporter-2 (NCS2) (TC 2.A.40) family.</text>
</comment>
<protein>
    <recommendedName>
        <fullName evidence="10">Nucleobase-ascorbate transporter 12</fullName>
    </recommendedName>
</protein>
<feature type="compositionally biased region" description="Polar residues" evidence="6">
    <location>
        <begin position="183"/>
        <end position="194"/>
    </location>
</feature>
<feature type="transmembrane region" description="Helical" evidence="7">
    <location>
        <begin position="249"/>
        <end position="273"/>
    </location>
</feature>
<accession>A0A8T0J6Y3</accession>
<keyword evidence="5 7" id="KW-0472">Membrane</keyword>
<keyword evidence="9" id="KW-1185">Reference proteome</keyword>
<organism evidence="8 9">
    <name type="scientific">Ceratodon purpureus</name>
    <name type="common">Fire moss</name>
    <name type="synonym">Dicranum purpureum</name>
    <dbReference type="NCBI Taxonomy" id="3225"/>
    <lineage>
        <taxon>Eukaryota</taxon>
        <taxon>Viridiplantae</taxon>
        <taxon>Streptophyta</taxon>
        <taxon>Embryophyta</taxon>
        <taxon>Bryophyta</taxon>
        <taxon>Bryophytina</taxon>
        <taxon>Bryopsida</taxon>
        <taxon>Dicranidae</taxon>
        <taxon>Pseudoditrichales</taxon>
        <taxon>Ditrichaceae</taxon>
        <taxon>Ceratodon</taxon>
    </lineage>
</organism>
<feature type="transmembrane region" description="Helical" evidence="7">
    <location>
        <begin position="594"/>
        <end position="615"/>
    </location>
</feature>
<evidence type="ECO:0000313" key="8">
    <source>
        <dbReference type="EMBL" id="KAG0590729.1"/>
    </source>
</evidence>
<feature type="transmembrane region" description="Helical" evidence="7">
    <location>
        <begin position="388"/>
        <end position="416"/>
    </location>
</feature>
<reference evidence="8" key="1">
    <citation type="submission" date="2020-06" db="EMBL/GenBank/DDBJ databases">
        <title>WGS assembly of Ceratodon purpureus strain R40.</title>
        <authorList>
            <person name="Carey S.B."/>
            <person name="Jenkins J."/>
            <person name="Shu S."/>
            <person name="Lovell J.T."/>
            <person name="Sreedasyam A."/>
            <person name="Maumus F."/>
            <person name="Tiley G.P."/>
            <person name="Fernandez-Pozo N."/>
            <person name="Barry K."/>
            <person name="Chen C."/>
            <person name="Wang M."/>
            <person name="Lipzen A."/>
            <person name="Daum C."/>
            <person name="Saski C.A."/>
            <person name="Payton A.C."/>
            <person name="Mcbreen J.C."/>
            <person name="Conrad R.E."/>
            <person name="Kollar L.M."/>
            <person name="Olsson S."/>
            <person name="Huttunen S."/>
            <person name="Landis J.B."/>
            <person name="Wickett N.J."/>
            <person name="Johnson M.G."/>
            <person name="Rensing S.A."/>
            <person name="Grimwood J."/>
            <person name="Schmutz J."/>
            <person name="Mcdaniel S.F."/>
        </authorList>
    </citation>
    <scope>NUCLEOTIDE SEQUENCE</scope>
    <source>
        <strain evidence="8">R40</strain>
    </source>
</reference>
<comment type="subcellular location">
    <subcellularLocation>
        <location evidence="1">Membrane</location>
        <topology evidence="1">Multi-pass membrane protein</topology>
    </subcellularLocation>
</comment>
<evidence type="ECO:0000256" key="6">
    <source>
        <dbReference type="SAM" id="MobiDB-lite"/>
    </source>
</evidence>
<evidence type="ECO:0000256" key="3">
    <source>
        <dbReference type="ARBA" id="ARBA00022692"/>
    </source>
</evidence>
<dbReference type="GO" id="GO:0022857">
    <property type="term" value="F:transmembrane transporter activity"/>
    <property type="evidence" value="ECO:0007669"/>
    <property type="project" value="InterPro"/>
</dbReference>
<dbReference type="Proteomes" id="UP000822688">
    <property type="component" value="Chromosome 1"/>
</dbReference>
<evidence type="ECO:0000256" key="1">
    <source>
        <dbReference type="ARBA" id="ARBA00004141"/>
    </source>
</evidence>
<feature type="region of interest" description="Disordered" evidence="6">
    <location>
        <begin position="20"/>
        <end position="79"/>
    </location>
</feature>
<gene>
    <name evidence="8" type="ORF">KC19_1G122400</name>
</gene>
<dbReference type="GO" id="GO:0016020">
    <property type="term" value="C:membrane"/>
    <property type="evidence" value="ECO:0007669"/>
    <property type="project" value="UniProtKB-SubCell"/>
</dbReference>
<dbReference type="PANTHER" id="PTHR11119">
    <property type="entry name" value="XANTHINE-URACIL / VITAMIN C PERMEASE FAMILY MEMBER"/>
    <property type="match status" value="1"/>
</dbReference>
<evidence type="ECO:0008006" key="10">
    <source>
        <dbReference type="Google" id="ProtNLM"/>
    </source>
</evidence>
<feature type="transmembrane region" description="Helical" evidence="7">
    <location>
        <begin position="285"/>
        <end position="309"/>
    </location>
</feature>
<sequence>MGAMGEDKSDDRVVLQEVEVASDGKRPAGNPGPPKQVEAAPADAAHNAKSLGSWARRTGYKSVDSGEVNPSPAGAPGVRPGALGTAVGMGIGNLTPKPAAAAAAANPPVVAPKVPVSAGAGAGAGAFQPVKPPPGQQPIGPMPVRDLESGHAHAHAQSAAPSAPAATGVPGPFLPGRRGHDSLNVSGVQSSAGTSGPLRIEPLRMDRSVYKDSGEMDNMSQSQGDDDYMASKHSHIKYEIREHPGLVPLILYGLQHYLSIIGSLILIPLVIVPAMDGTSKDTAKVISSMFMVSGISTLLHCLFGSRLPLIQGASFVYLAPSLAIIFSPNFINIKEDRFKHTMRELQGAIIISSLFQTFLGFSGLMSILLRAINPVVVAPTVTAVGLAFFAYGFPVVGTCIEIGIPQFLVVIFFALYLRKISVFGHRIFQVYAVPLGLALVWAYAFLLTESKVYTYSGCDFGLRNNATAVLTPSCQKQMTTMKNCRTDANNALSSASWFWFPYPFQWGVPTFHWDTAVIMIVASIIATVDSVGSYHATSLLVASRAPPPGVVSRGIGFEGLTSFLAGLWGTGAGATTLTENVHTIAVTKMGSRRAVEFGACVLIGVSVVGKISGFIASIPQVVAAGLLVFMWTLLAALGLSNLRYSETGSSRNVLIVGFSLFLSLSVPAYFHQYSGAPVAGVPAYFQQYAYSGYGPFHTKFPRANFALNTIFSLNMAIALLVAFFLDNTVPGSRQERGTYVWSKGRTARNEPSVVKEYGLPFGLSRYFTWCKWIGL</sequence>
<feature type="transmembrane region" description="Helical" evidence="7">
    <location>
        <begin position="652"/>
        <end position="670"/>
    </location>
</feature>
<feature type="transmembrane region" description="Helical" evidence="7">
    <location>
        <begin position="705"/>
        <end position="725"/>
    </location>
</feature>
<comment type="caution">
    <text evidence="8">The sequence shown here is derived from an EMBL/GenBank/DDBJ whole genome shotgun (WGS) entry which is preliminary data.</text>
</comment>
<feature type="transmembrane region" description="Helical" evidence="7">
    <location>
        <begin position="345"/>
        <end position="368"/>
    </location>
</feature>
<keyword evidence="3 7" id="KW-0812">Transmembrane</keyword>
<keyword evidence="4 7" id="KW-1133">Transmembrane helix</keyword>
<name>A0A8T0J6Y3_CERPU</name>
<feature type="transmembrane region" description="Helical" evidence="7">
    <location>
        <begin position="315"/>
        <end position="333"/>
    </location>
</feature>
<feature type="transmembrane region" description="Helical" evidence="7">
    <location>
        <begin position="621"/>
        <end position="640"/>
    </location>
</feature>
<evidence type="ECO:0000256" key="2">
    <source>
        <dbReference type="ARBA" id="ARBA00008821"/>
    </source>
</evidence>
<dbReference type="InterPro" id="IPR006043">
    <property type="entry name" value="NCS2"/>
</dbReference>
<proteinExistence type="inferred from homology"/>
<evidence type="ECO:0000256" key="7">
    <source>
        <dbReference type="SAM" id="Phobius"/>
    </source>
</evidence>
<evidence type="ECO:0000256" key="5">
    <source>
        <dbReference type="ARBA" id="ARBA00023136"/>
    </source>
</evidence>
<dbReference type="Pfam" id="PF00860">
    <property type="entry name" value="Xan_ur_permease"/>
    <property type="match status" value="1"/>
</dbReference>
<evidence type="ECO:0000256" key="4">
    <source>
        <dbReference type="ARBA" id="ARBA00022989"/>
    </source>
</evidence>
<feature type="compositionally biased region" description="Low complexity" evidence="6">
    <location>
        <begin position="155"/>
        <end position="171"/>
    </location>
</feature>
<dbReference type="AlphaFoldDB" id="A0A8T0J6Y3"/>
<feature type="region of interest" description="Disordered" evidence="6">
    <location>
        <begin position="125"/>
        <end position="200"/>
    </location>
</feature>
<evidence type="ECO:0000313" key="9">
    <source>
        <dbReference type="Proteomes" id="UP000822688"/>
    </source>
</evidence>